<dbReference type="PANTHER" id="PTHR19376">
    <property type="entry name" value="DNA-DIRECTED RNA POLYMERASE"/>
    <property type="match status" value="1"/>
</dbReference>
<dbReference type="GO" id="GO:0003899">
    <property type="term" value="F:DNA-directed RNA polymerase activity"/>
    <property type="evidence" value="ECO:0007669"/>
    <property type="project" value="UniProtKB-EC"/>
</dbReference>
<evidence type="ECO:0000259" key="7">
    <source>
        <dbReference type="SMART" id="SM00663"/>
    </source>
</evidence>
<evidence type="ECO:0000256" key="1">
    <source>
        <dbReference type="ARBA" id="ARBA00012418"/>
    </source>
</evidence>
<dbReference type="SUPFAM" id="SSF64484">
    <property type="entry name" value="beta and beta-prime subunits of DNA dependent RNA-polymerase"/>
    <property type="match status" value="1"/>
</dbReference>
<dbReference type="GO" id="GO:0003677">
    <property type="term" value="F:DNA binding"/>
    <property type="evidence" value="ECO:0007669"/>
    <property type="project" value="InterPro"/>
</dbReference>
<dbReference type="InterPro" id="IPR007066">
    <property type="entry name" value="RNA_pol_Rpb1_3"/>
</dbReference>
<evidence type="ECO:0000313" key="9">
    <source>
        <dbReference type="Proteomes" id="UP000243425"/>
    </source>
</evidence>
<evidence type="ECO:0000256" key="2">
    <source>
        <dbReference type="ARBA" id="ARBA00022478"/>
    </source>
</evidence>
<dbReference type="Pfam" id="PF04998">
    <property type="entry name" value="RNA_pol_Rpb1_5"/>
    <property type="match status" value="1"/>
</dbReference>
<keyword evidence="5" id="KW-0804">Transcription</keyword>
<dbReference type="Gene3D" id="2.40.40.20">
    <property type="match status" value="1"/>
</dbReference>
<dbReference type="Gene3D" id="1.10.274.100">
    <property type="entry name" value="RNA polymerase Rpb1, domain 3"/>
    <property type="match status" value="1"/>
</dbReference>
<sequence length="1359" mass="160115">MKGPVNLIRFINFKSTLVNLTKNDLTQTSTDNKGLDSNFKSNKDLKFKYPFYIMNSTLSANLLFFCKSLCFNCFMCNFDELLELKRSKLFYKTTKHSKHAIDFTKLMPLSSQINQSKGILQLTNKNSCLRCNKFFINISKKAALHRLKTNINLKVQENKNFKENNNLHKSNYKKDYDKKKYFNYSVSSNEFKELYKKCTRNNIVFFLTLFQSKYSFLNFELFSYRFHDLNSYFNNYQSTITESISKKSIKDNFKKVKKIFDLAIQSKNSLKNFSEFNEKSDLEIIYSLLSNINNEQTRVKRFKKLIEKKIGLIRSNILGKRVNFSGRSVATPDPLIKSGEVGLPKIVAKSLLIHDYLSSINIAIFKFFLYAQIRKTCEVFFFKYNLKSPNKYSTVFLFKIELMKFFENNVFRPHYSRMSHHFLKSLPFMRNLKQDDYVLVNRQPTLHNLGLLSHKIKLISTDHTIKMNYINCKSYNLDFDGDEINFHVIRGYESKSESTFLTFADVNNVSSKDSSLMRNLIQDNLVMLRILTFKDFFIDFTDVSKIYCATEITNVEKLKPIIYSRNTKKGYFTGLQIINFLLLDCNISLNEKRILYFKKSLNKKLAFDLFPNEKNAIIVNNGEITNGILDSYDFKSNKLFNKIQQSTNQINYSIFVNKLSHLLYKMTSKIGITFGINDLVFKNDKRDFLSSFFYNFKNGLIRYKNSFYCYTRVFKTFSSKFVTLVENNEERIILKLKGLENKLLLFSKNKFKEEIYKRKTSSNSLLNMVKAGAKGSERNIFLITFFMGRIELSLYPNLRNMIDINRIVNNFIFGNYLLGLSNFEFFAHTLSGRLGLLDTATKVSRSGYLQRSLIKMLENLYLENDATIRNSINKEILDFYYYSVSDVIMKPNDNQYNEFRRVLQFLKNNYCKQKLDIYSLFSLIKKWHRYLNRTFTNGKVTFNDEISFNKYFVNFYQTFTLSKLHQNLFNFYFKSNSYKFYSSSKKLNNLNFFNFYFMLMIYNFLIISRAKQTACFSPLGVLCGQSIGEPLTQMTLNTFHNTGIVNEGVNRGIPYLVQLVQGLYIHSKKIPMLALKLNRSIYNYKDSFNILLNRNFTLNTISMMDFIFSVKSINSSSILISNSFQIVNIGKFVKRIRLNIYNLSLKLSKTIFKRIIKLIFKVLYYKYSKQEYKKPYIHRISNYFLNYRKSLKKKINLIYKVPLLKLIQRTISSIKFRYFIDYRSKSITITVKNNNKTNMSLLTMGNSKFLNEKIYGSKKLTNSSAIVDSKASCFFLITKGISINCFIKKLKFISLNCSTFHKLNNHRYYFGIESCYNLIYWNILNTISHQNIKINKIHIKIICSYMTFKVTKNILGFCN</sequence>
<dbReference type="GeneID" id="5788382"/>
<dbReference type="InterPro" id="IPR006592">
    <property type="entry name" value="RNA_pol_N"/>
</dbReference>
<evidence type="ECO:0000313" key="8">
    <source>
        <dbReference type="EMBL" id="ABA27194.1"/>
    </source>
</evidence>
<evidence type="ECO:0000256" key="6">
    <source>
        <dbReference type="ARBA" id="ARBA00048552"/>
    </source>
</evidence>
<dbReference type="Proteomes" id="UP000243425">
    <property type="component" value="Nucleomorph 1"/>
</dbReference>
<dbReference type="InterPro" id="IPR045867">
    <property type="entry name" value="DNA-dir_RpoC_beta_prime"/>
</dbReference>
<dbReference type="PANTHER" id="PTHR19376:SF32">
    <property type="entry name" value="DNA-DIRECTED RNA POLYMERASE III SUBUNIT RPC1"/>
    <property type="match status" value="1"/>
</dbReference>
<dbReference type="GO" id="GO:0006351">
    <property type="term" value="P:DNA-templated transcription"/>
    <property type="evidence" value="ECO:0007669"/>
    <property type="project" value="InterPro"/>
</dbReference>
<gene>
    <name evidence="8" type="primary">rpa1</name>
</gene>
<evidence type="ECO:0000256" key="5">
    <source>
        <dbReference type="ARBA" id="ARBA00023163"/>
    </source>
</evidence>
<dbReference type="EMBL" id="DQ158856">
    <property type="protein sequence ID" value="ABA27194.1"/>
    <property type="molecule type" value="Genomic_DNA"/>
</dbReference>
<dbReference type="Gene3D" id="1.10.132.30">
    <property type="match status" value="1"/>
</dbReference>
<dbReference type="EC" id="2.7.7.6" evidence="1"/>
<keyword evidence="8" id="KW-0542">Nucleomorph</keyword>
<feature type="domain" description="RNA polymerase N-terminal" evidence="7">
    <location>
        <begin position="212"/>
        <end position="532"/>
    </location>
</feature>
<keyword evidence="3" id="KW-0808">Transferase</keyword>
<dbReference type="Pfam" id="PF00623">
    <property type="entry name" value="RNA_pol_Rpb1_2"/>
    <property type="match status" value="1"/>
</dbReference>
<keyword evidence="4" id="KW-0548">Nucleotidyltransferase</keyword>
<geneLocation type="nucleomorph" evidence="8"/>
<evidence type="ECO:0000256" key="4">
    <source>
        <dbReference type="ARBA" id="ARBA00022695"/>
    </source>
</evidence>
<dbReference type="GO" id="GO:0000428">
    <property type="term" value="C:DNA-directed RNA polymerase complex"/>
    <property type="evidence" value="ECO:0007669"/>
    <property type="project" value="UniProtKB-KW"/>
</dbReference>
<dbReference type="RefSeq" id="XP_001712806.1">
    <property type="nucleotide sequence ID" value="XM_001712754.1"/>
</dbReference>
<accession>Q3LWH2</accession>
<comment type="catalytic activity">
    <reaction evidence="6">
        <text>RNA(n) + a ribonucleoside 5'-triphosphate = RNA(n+1) + diphosphate</text>
        <dbReference type="Rhea" id="RHEA:21248"/>
        <dbReference type="Rhea" id="RHEA-COMP:14527"/>
        <dbReference type="Rhea" id="RHEA-COMP:17342"/>
        <dbReference type="ChEBI" id="CHEBI:33019"/>
        <dbReference type="ChEBI" id="CHEBI:61557"/>
        <dbReference type="ChEBI" id="CHEBI:140395"/>
        <dbReference type="EC" id="2.7.7.6"/>
    </reaction>
</comment>
<name>Q3LWH2_BIGNA</name>
<organism evidence="8 9">
    <name type="scientific">Bigelowiella natans</name>
    <name type="common">Pedinomonas minutissima</name>
    <name type="synonym">Chlorarachnion sp. (strain CCMP621)</name>
    <dbReference type="NCBI Taxonomy" id="227086"/>
    <lineage>
        <taxon>Eukaryota</taxon>
        <taxon>Sar</taxon>
        <taxon>Rhizaria</taxon>
        <taxon>Cercozoa</taxon>
        <taxon>Chlorarachniophyceae</taxon>
        <taxon>Bigelowiella</taxon>
    </lineage>
</organism>
<dbReference type="InterPro" id="IPR000722">
    <property type="entry name" value="RNA_pol_asu"/>
</dbReference>
<dbReference type="InterPro" id="IPR038120">
    <property type="entry name" value="Rpb1_funnel_sf"/>
</dbReference>
<protein>
    <recommendedName>
        <fullName evidence="1">DNA-directed RNA polymerase</fullName>
        <ecNumber evidence="1">2.7.7.6</ecNumber>
    </recommendedName>
</protein>
<reference evidence="8 9" key="1">
    <citation type="journal article" date="2006" name="Proc. Natl. Acad. Sci. U.S.A.">
        <title>Complete nucleotide sequence of the chlorarachniophyte nucleomorph: nature's smallest nucleus.</title>
        <authorList>
            <person name="Gilson P.R."/>
            <person name="Su V."/>
            <person name="Slamovits C.H."/>
            <person name="Reith M.E."/>
            <person name="Keeling P.J."/>
            <person name="McFadden G.I."/>
        </authorList>
    </citation>
    <scope>NUCLEOTIDE SEQUENCE [LARGE SCALE GENOMIC DNA]</scope>
    <source>
        <strain evidence="9">CCMP621</strain>
    </source>
</reference>
<dbReference type="Gene3D" id="6.10.250.2940">
    <property type="match status" value="1"/>
</dbReference>
<keyword evidence="2" id="KW-0240">DNA-directed RNA polymerase</keyword>
<dbReference type="SMART" id="SM00663">
    <property type="entry name" value="RPOLA_N"/>
    <property type="match status" value="1"/>
</dbReference>
<dbReference type="Gene3D" id="3.30.1490.180">
    <property type="entry name" value="RNA polymerase ii"/>
    <property type="match status" value="1"/>
</dbReference>
<dbReference type="Pfam" id="PF04983">
    <property type="entry name" value="RNA_pol_Rpb1_3"/>
    <property type="match status" value="1"/>
</dbReference>
<evidence type="ECO:0000256" key="3">
    <source>
        <dbReference type="ARBA" id="ARBA00022679"/>
    </source>
</evidence>
<dbReference type="InterPro" id="IPR007081">
    <property type="entry name" value="RNA_pol_Rpb1_5"/>
</dbReference>
<proteinExistence type="predicted"/>
<dbReference type="InterPro" id="IPR042102">
    <property type="entry name" value="RNA_pol_Rpb1_3_sf"/>
</dbReference>